<dbReference type="SUPFAM" id="SSF55729">
    <property type="entry name" value="Acyl-CoA N-acyltransferases (Nat)"/>
    <property type="match status" value="1"/>
</dbReference>
<keyword evidence="1" id="KW-0808">Transferase</keyword>
<dbReference type="PROSITE" id="PS51186">
    <property type="entry name" value="GNAT"/>
    <property type="match status" value="1"/>
</dbReference>
<comment type="caution">
    <text evidence="4">The sequence shown here is derived from an EMBL/GenBank/DDBJ whole genome shotgun (WGS) entry which is preliminary data.</text>
</comment>
<dbReference type="Gene3D" id="3.40.630.30">
    <property type="match status" value="1"/>
</dbReference>
<dbReference type="PANTHER" id="PTHR43420">
    <property type="entry name" value="ACETYLTRANSFERASE"/>
    <property type="match status" value="1"/>
</dbReference>
<accession>A0ABS2DJR4</accession>
<keyword evidence="5" id="KW-1185">Reference proteome</keyword>
<dbReference type="Pfam" id="PF13527">
    <property type="entry name" value="Acetyltransf_9"/>
    <property type="match status" value="1"/>
</dbReference>
<name>A0ABS2DJR4_9BACI</name>
<proteinExistence type="predicted"/>
<dbReference type="InterPro" id="IPR000182">
    <property type="entry name" value="GNAT_dom"/>
</dbReference>
<reference evidence="4 5" key="1">
    <citation type="submission" date="2021-02" db="EMBL/GenBank/DDBJ databases">
        <title>Bacillus sp. RD4P76, an endophyte from a halophyte.</title>
        <authorList>
            <person name="Sun J.-Q."/>
        </authorList>
    </citation>
    <scope>NUCLEOTIDE SEQUENCE [LARGE SCALE GENOMIC DNA]</scope>
    <source>
        <strain evidence="4 5">RD4P76</strain>
    </source>
</reference>
<evidence type="ECO:0000256" key="1">
    <source>
        <dbReference type="ARBA" id="ARBA00022679"/>
    </source>
</evidence>
<evidence type="ECO:0000313" key="5">
    <source>
        <dbReference type="Proteomes" id="UP001518925"/>
    </source>
</evidence>
<evidence type="ECO:0000313" key="4">
    <source>
        <dbReference type="EMBL" id="MBM6618742.1"/>
    </source>
</evidence>
<dbReference type="InterPro" id="IPR016181">
    <property type="entry name" value="Acyl_CoA_acyltransferase"/>
</dbReference>
<evidence type="ECO:0000256" key="2">
    <source>
        <dbReference type="ARBA" id="ARBA00023315"/>
    </source>
</evidence>
<protein>
    <submittedName>
        <fullName evidence="4">GNAT family N-acetyltransferase</fullName>
    </submittedName>
</protein>
<keyword evidence="2" id="KW-0012">Acyltransferase</keyword>
<gene>
    <name evidence="4" type="ORF">JR050_13810</name>
</gene>
<dbReference type="RefSeq" id="WP_204204085.1">
    <property type="nucleotide sequence ID" value="NZ_JAFELM010000034.1"/>
</dbReference>
<dbReference type="Proteomes" id="UP001518925">
    <property type="component" value="Unassembled WGS sequence"/>
</dbReference>
<dbReference type="EMBL" id="JAFELM010000034">
    <property type="protein sequence ID" value="MBM6618742.1"/>
    <property type="molecule type" value="Genomic_DNA"/>
</dbReference>
<dbReference type="PANTHER" id="PTHR43420:SF31">
    <property type="entry name" value="ACETYLTRANSFERASE"/>
    <property type="match status" value="1"/>
</dbReference>
<sequence>MNMMTELQLVTNIREIDLLRNSFNDLAQKTFGINFKTWYEKGYWTDKYIPFCYVENNKVVANVSVNFIDIIVNDEKKRAIQIGTVMTDSDYRNQGLSRKLLEEVSKTYKGQYDIMYLFANDSVLQFYPKFGFVPREEYIYFMIYKREIQNTTNFKKLDGTNEDDLNFIYQFASKRLSVSTTFSTTNSEELLMFYCVYVFSHDIYYSESQNVIVICKHEDSELHIFDLISHQKVNIETILSELSTSETEKVVFHYTPDYENVMLEKTLYIGSEQLFVKLENGTVLPQDLKHPLTSQA</sequence>
<organism evidence="4 5">
    <name type="scientific">Bacillus suaedaesalsae</name>
    <dbReference type="NCBI Taxonomy" id="2810349"/>
    <lineage>
        <taxon>Bacteria</taxon>
        <taxon>Bacillati</taxon>
        <taxon>Bacillota</taxon>
        <taxon>Bacilli</taxon>
        <taxon>Bacillales</taxon>
        <taxon>Bacillaceae</taxon>
        <taxon>Bacillus</taxon>
    </lineage>
</organism>
<dbReference type="CDD" id="cd04301">
    <property type="entry name" value="NAT_SF"/>
    <property type="match status" value="1"/>
</dbReference>
<evidence type="ECO:0000259" key="3">
    <source>
        <dbReference type="PROSITE" id="PS51186"/>
    </source>
</evidence>
<dbReference type="InterPro" id="IPR050680">
    <property type="entry name" value="YpeA/RimI_acetyltransf"/>
</dbReference>
<feature type="domain" description="N-acetyltransferase" evidence="3">
    <location>
        <begin position="11"/>
        <end position="147"/>
    </location>
</feature>